<evidence type="ECO:0000313" key="2">
    <source>
        <dbReference type="Proteomes" id="UP000191500"/>
    </source>
</evidence>
<proteinExistence type="predicted"/>
<accession>A0A1V6UFZ0</accession>
<protein>
    <submittedName>
        <fullName evidence="1">Uncharacterized protein</fullName>
    </submittedName>
</protein>
<dbReference type="STRING" id="36646.A0A1V6UFZ0"/>
<dbReference type="Proteomes" id="UP000191500">
    <property type="component" value="Unassembled WGS sequence"/>
</dbReference>
<sequence>MFHERLIDLPHMVVVTLIKVKVLQVLFTHTGSPDGSTAQTLGLGLRFSTIAKNSNVVNCGDGWLEIVKLKAQIRASYEAVHKLNPHFWPALVSPDEHLNAKPMMLSIGSVEQMQMTWNLTYEAWHEVPGAIAVIEMAIEGDLRSRLPQREIFSGLNEWANGDSGFQALRHPSWMTYDRSYFCTASTIL</sequence>
<keyword evidence="2" id="KW-1185">Reference proteome</keyword>
<comment type="caution">
    <text evidence="1">The sequence shown here is derived from an EMBL/GenBank/DDBJ whole genome shotgun (WGS) entry which is preliminary data.</text>
</comment>
<gene>
    <name evidence="1" type="ORF">PENCOP_c010G02377</name>
</gene>
<dbReference type="EMBL" id="MDDG01000010">
    <property type="protein sequence ID" value="OQE37362.1"/>
    <property type="molecule type" value="Genomic_DNA"/>
</dbReference>
<evidence type="ECO:0000313" key="1">
    <source>
        <dbReference type="EMBL" id="OQE37362.1"/>
    </source>
</evidence>
<dbReference type="AlphaFoldDB" id="A0A1V6UFZ0"/>
<name>A0A1V6UFZ0_9EURO</name>
<organism evidence="1 2">
    <name type="scientific">Penicillium coprophilum</name>
    <dbReference type="NCBI Taxonomy" id="36646"/>
    <lineage>
        <taxon>Eukaryota</taxon>
        <taxon>Fungi</taxon>
        <taxon>Dikarya</taxon>
        <taxon>Ascomycota</taxon>
        <taxon>Pezizomycotina</taxon>
        <taxon>Eurotiomycetes</taxon>
        <taxon>Eurotiomycetidae</taxon>
        <taxon>Eurotiales</taxon>
        <taxon>Aspergillaceae</taxon>
        <taxon>Penicillium</taxon>
    </lineage>
</organism>
<reference evidence="2" key="1">
    <citation type="journal article" date="2017" name="Nat. Microbiol.">
        <title>Global analysis of biosynthetic gene clusters reveals vast potential of secondary metabolite production in Penicillium species.</title>
        <authorList>
            <person name="Nielsen J.C."/>
            <person name="Grijseels S."/>
            <person name="Prigent S."/>
            <person name="Ji B."/>
            <person name="Dainat J."/>
            <person name="Nielsen K.F."/>
            <person name="Frisvad J.C."/>
            <person name="Workman M."/>
            <person name="Nielsen J."/>
        </authorList>
    </citation>
    <scope>NUCLEOTIDE SEQUENCE [LARGE SCALE GENOMIC DNA]</scope>
    <source>
        <strain evidence="2">IBT 31321</strain>
    </source>
</reference>